<evidence type="ECO:0000313" key="2">
    <source>
        <dbReference type="Proteomes" id="UP000198253"/>
    </source>
</evidence>
<reference evidence="2" key="1">
    <citation type="submission" date="2016-06" db="EMBL/GenBank/DDBJ databases">
        <authorList>
            <person name="Varghese N."/>
            <person name="Submissions Spin"/>
        </authorList>
    </citation>
    <scope>NUCLEOTIDE SEQUENCE [LARGE SCALE GENOMIC DNA]</scope>
    <source>
        <strain evidence="2">DSM 43816</strain>
    </source>
</reference>
<dbReference type="AlphaFoldDB" id="A0A1C4ZJY6"/>
<protein>
    <recommendedName>
        <fullName evidence="3">Low affinity iron permease</fullName>
    </recommendedName>
</protein>
<proteinExistence type="predicted"/>
<evidence type="ECO:0008006" key="3">
    <source>
        <dbReference type="Google" id="ProtNLM"/>
    </source>
</evidence>
<dbReference type="EMBL" id="LT607413">
    <property type="protein sequence ID" value="SCF33104.1"/>
    <property type="molecule type" value="Genomic_DNA"/>
</dbReference>
<keyword evidence="2" id="KW-1185">Reference proteome</keyword>
<dbReference type="OrthoDB" id="9869155at2"/>
<accession>A0A1C4ZJY6</accession>
<organism evidence="1 2">
    <name type="scientific">Micromonospora echinospora</name>
    <name type="common">Micromonospora purpurea</name>
    <dbReference type="NCBI Taxonomy" id="1877"/>
    <lineage>
        <taxon>Bacteria</taxon>
        <taxon>Bacillati</taxon>
        <taxon>Actinomycetota</taxon>
        <taxon>Actinomycetes</taxon>
        <taxon>Micromonosporales</taxon>
        <taxon>Micromonosporaceae</taxon>
        <taxon>Micromonospora</taxon>
    </lineage>
</organism>
<dbReference type="Proteomes" id="UP000198253">
    <property type="component" value="Chromosome I"/>
</dbReference>
<dbReference type="InParanoid" id="A0A1C4ZJY6"/>
<sequence length="96" mass="10446">MALWLVLAFSLGHHATDYATYGHAVLVSFAALPAIARIQLSIAYVRETRAALRHDEILKMADAVSSRTMEHSEAVSDTVDRLGAAIQGGTQVRNIR</sequence>
<dbReference type="RefSeq" id="WP_088984054.1">
    <property type="nucleotide sequence ID" value="NZ_LT607413.1"/>
</dbReference>
<gene>
    <name evidence="1" type="ORF">GA0070618_5354</name>
</gene>
<name>A0A1C4ZJY6_MICEC</name>
<evidence type="ECO:0000313" key="1">
    <source>
        <dbReference type="EMBL" id="SCF33104.1"/>
    </source>
</evidence>